<name>A0A2N9HHU4_FAGSY</name>
<keyword evidence="3" id="KW-0804">Transcription</keyword>
<evidence type="ECO:0000256" key="4">
    <source>
        <dbReference type="ARBA" id="ARBA00023242"/>
    </source>
</evidence>
<feature type="region of interest" description="Disordered" evidence="5">
    <location>
        <begin position="49"/>
        <end position="105"/>
    </location>
</feature>
<feature type="domain" description="RPAP1 N-terminal" evidence="7">
    <location>
        <begin position="303"/>
        <end position="346"/>
    </location>
</feature>
<dbReference type="InterPro" id="IPR013929">
    <property type="entry name" value="RPAP1_C"/>
</dbReference>
<accession>A0A2N9HHU4</accession>
<feature type="compositionally biased region" description="Low complexity" evidence="5">
    <location>
        <begin position="15"/>
        <end position="25"/>
    </location>
</feature>
<evidence type="ECO:0000256" key="1">
    <source>
        <dbReference type="ARBA" id="ARBA00004123"/>
    </source>
</evidence>
<feature type="region of interest" description="Disordered" evidence="5">
    <location>
        <begin position="1"/>
        <end position="25"/>
    </location>
</feature>
<dbReference type="Pfam" id="PF08621">
    <property type="entry name" value="RPAP1_N"/>
    <property type="match status" value="1"/>
</dbReference>
<evidence type="ECO:0000259" key="6">
    <source>
        <dbReference type="Pfam" id="PF08620"/>
    </source>
</evidence>
<gene>
    <name evidence="9" type="ORF">FSB_LOCUS39654</name>
</gene>
<dbReference type="PANTHER" id="PTHR47605:SF2">
    <property type="entry name" value="TRANSCRIPTIONAL ELONGATION REGULATOR MINIYO"/>
    <property type="match status" value="1"/>
</dbReference>
<feature type="domain" description="RPAP1 C-terminal" evidence="6">
    <location>
        <begin position="525"/>
        <end position="579"/>
    </location>
</feature>
<evidence type="ECO:0000256" key="3">
    <source>
        <dbReference type="ARBA" id="ARBA00023163"/>
    </source>
</evidence>
<evidence type="ECO:0000313" key="9">
    <source>
        <dbReference type="EMBL" id="SPD11772.1"/>
    </source>
</evidence>
<dbReference type="Pfam" id="PF08620">
    <property type="entry name" value="RPAP1_C"/>
    <property type="match status" value="1"/>
</dbReference>
<evidence type="ECO:0000256" key="5">
    <source>
        <dbReference type="SAM" id="MobiDB-lite"/>
    </source>
</evidence>
<dbReference type="SUPFAM" id="SSF48371">
    <property type="entry name" value="ARM repeat"/>
    <property type="match status" value="1"/>
</dbReference>
<sequence>MDKKQKTKRRDSKSSSRSKAFGASALQISDDDVASSFSLIGRIVEKGISDDPQAKPFAPTAPPQPSVLPFPVARHRSHGPHWGAIGSVKDDNDSDNNEGSDEEAKGFMDFDQIAHFANPVQRREKKGLDLSRWREIVPGDDSSAANKVEENLLCPQKTKKERKSGTAAKTNVSCGPSLADADVFSPVEMDVEPNLHTCGHWNKSGEAMTNVSDDGCFSSVTDRELDNVSPLNLKDNVKDASPINFKRKPESVSKNNHIVVERTEYDSVGFPEVLRRPEQSTMVSSSSSNNFGNEQESLSLESQINAENCARLQEMSPGEIAQAQAEILEKMNPAIIKALKKRGQDKLKKQKGLSSEGGTNGELSNLQNSNTQNAKDLALSDNDVSHMVATTSKDTQSRQDNGEVQKLVGTTSSRLWKAWSERVEAARELRFSLDGTVIENDFVQVPGSGFAIAFGMIVLAGWCCICKNAEESVDHLLLHCWAARQLWHFVFKFVGIAWVLPVHVSNLLLVGGIGLGRGDITVQNRHSADNVTERDFLRTEGDPGAAGYTIKEAVALTRSVIPGQRALALHLISSVLDKALHNINQNQVGSTLGNANKLDRSIDWEAVWAFALGPEPELVLSLRISLDDNHNSVVLACTKVIQRILSCDVNENFFEISEKIATYEKEIFTAPVFRSKPEIDVGFLHGGFWKYSAKSSNIIPVDEDMMDDESEGKHTIQDDLVVAGQDFAAGLVRMGILPRLRYLLETDPTTALEECIISILVGIARHSPTGANAIMKCQRLVETVIRRFTTKDNIEIHPSKIKSVTLLKVLARCDKKNCIEFLKKGTFQSMTWHLYQCVPSLDHWVKSGRENCRLSSALMVEQLRFWKVCIQYGYCVSFFSDIFPALCLWLNPPVVEKLMRNNVLSEFASISKEAYLVLEALARRLPNLFSQEHAGDDTEIWSWSCVGPMVDLAIKWMVLNSDPHMSKLFESQKGIGRDFILQDFSPTPLLWVYSAVMHMLSRVLERVIPEDLHGGLVPWLPEFVPKIGLEIVKNGFLSFSGANSSEDPARGVSFIKALCHLRQQSNYETSLASVCCLHGIVQIIVNIDKLIQLAKNNIHSSSQEYSVSREGKTLEDGILKGSMVELRSLLNTFMKLVASEWHFVQSIEIFGRGGPAPGLGIGWGASGGGFWSAAVLLTQIDAAFLIYLLETFQFASSSDTPTVEEMTVGMQRINSALLVCLTAGPRDRVIVEKALNVLLHVPVLKFLDLCIRHFLHLDKRFKQFEWEYKEEDYLVFSETLASHFRNRWLSMKKLKDKGHKSSGNKPFKKGSIGLDTIYEDFDTSNKTSQECTSLVLEWAHQRLPLPMHWFLSPISTTCDSKNAGLQRDKTQNLVQDSNDLLEVAKGGLFFNLGVEVMSTFNSTDVPSPVQSVPLVWKFHSLSVILLVGMGVLEDEKSRDVYEALQDIYGQLLDQVRISISTDLILERNADLLPESRNKNNLEFLMFQSEIHESYSTFIETLVEQFSAISYGDLIFGRQVSVYLHRHVDAPVRLAAWNILTNARVLDLLPPLEKCIAKAEGYLEPVEDNVGILEAYLKSWNSGALDRAATRGSVAYTLVLHHLSSFIFNSYSGDKLSLRNKLVKSLLRDCSQKQHREGMMLNLIRYKKPCTFQMPDQNGGSPLERSSIEKRIEVLREACEGNSSLLTEVDKLKSSL</sequence>
<dbReference type="EMBL" id="OIVN01003513">
    <property type="protein sequence ID" value="SPD11772.1"/>
    <property type="molecule type" value="Genomic_DNA"/>
</dbReference>
<dbReference type="InterPro" id="IPR016024">
    <property type="entry name" value="ARM-type_fold"/>
</dbReference>
<evidence type="ECO:0000256" key="2">
    <source>
        <dbReference type="ARBA" id="ARBA00009953"/>
    </source>
</evidence>
<proteinExistence type="inferred from homology"/>
<keyword evidence="4" id="KW-0539">Nucleus</keyword>
<dbReference type="InterPro" id="IPR057989">
    <property type="entry name" value="TPR_RPAP1/MINIYO-like"/>
</dbReference>
<evidence type="ECO:0000259" key="7">
    <source>
        <dbReference type="Pfam" id="PF08621"/>
    </source>
</evidence>
<protein>
    <recommendedName>
        <fullName evidence="10">RNA polymerase II-associated protein 1 C-terminal domain-containing protein</fullName>
    </recommendedName>
</protein>
<evidence type="ECO:0008006" key="10">
    <source>
        <dbReference type="Google" id="ProtNLM"/>
    </source>
</evidence>
<dbReference type="Pfam" id="PF25766">
    <property type="entry name" value="TPR_RPAP1"/>
    <property type="match status" value="1"/>
</dbReference>
<reference evidence="9" key="1">
    <citation type="submission" date="2018-02" db="EMBL/GenBank/DDBJ databases">
        <authorList>
            <person name="Cohen D.B."/>
            <person name="Kent A.D."/>
        </authorList>
    </citation>
    <scope>NUCLEOTIDE SEQUENCE</scope>
</reference>
<comment type="subcellular location">
    <subcellularLocation>
        <location evidence="1">Nucleus</location>
    </subcellularLocation>
</comment>
<dbReference type="InterPro" id="IPR013930">
    <property type="entry name" value="RPAP1_N"/>
</dbReference>
<feature type="compositionally biased region" description="Pro residues" evidence="5">
    <location>
        <begin position="59"/>
        <end position="68"/>
    </location>
</feature>
<feature type="region of interest" description="Disordered" evidence="5">
    <location>
        <begin position="341"/>
        <end position="368"/>
    </location>
</feature>
<dbReference type="PANTHER" id="PTHR47605">
    <property type="entry name" value="TRANSCRIPTIONAL ELONGATION REGULATOR MINIYO"/>
    <property type="match status" value="1"/>
</dbReference>
<feature type="domain" description="RPAP1/MINIYO-like TPR repeats" evidence="8">
    <location>
        <begin position="1473"/>
        <end position="1609"/>
    </location>
</feature>
<evidence type="ECO:0000259" key="8">
    <source>
        <dbReference type="Pfam" id="PF25766"/>
    </source>
</evidence>
<feature type="compositionally biased region" description="Basic residues" evidence="5">
    <location>
        <begin position="1"/>
        <end position="11"/>
    </location>
</feature>
<dbReference type="InterPro" id="IPR055326">
    <property type="entry name" value="MINIYO"/>
</dbReference>
<organism evidence="9">
    <name type="scientific">Fagus sylvatica</name>
    <name type="common">Beechnut</name>
    <dbReference type="NCBI Taxonomy" id="28930"/>
    <lineage>
        <taxon>Eukaryota</taxon>
        <taxon>Viridiplantae</taxon>
        <taxon>Streptophyta</taxon>
        <taxon>Embryophyta</taxon>
        <taxon>Tracheophyta</taxon>
        <taxon>Spermatophyta</taxon>
        <taxon>Magnoliopsida</taxon>
        <taxon>eudicotyledons</taxon>
        <taxon>Gunneridae</taxon>
        <taxon>Pentapetalae</taxon>
        <taxon>rosids</taxon>
        <taxon>fabids</taxon>
        <taxon>Fagales</taxon>
        <taxon>Fagaceae</taxon>
        <taxon>Fagus</taxon>
    </lineage>
</organism>
<comment type="similarity">
    <text evidence="2">Belongs to the RPAP1 family.</text>
</comment>
<feature type="compositionally biased region" description="Acidic residues" evidence="5">
    <location>
        <begin position="92"/>
        <end position="101"/>
    </location>
</feature>